<dbReference type="InterPro" id="IPR000719">
    <property type="entry name" value="Prot_kinase_dom"/>
</dbReference>
<keyword evidence="4" id="KW-0812">Transmembrane</keyword>
<comment type="subcellular location">
    <subcellularLocation>
        <location evidence="1">Membrane</location>
        <topology evidence="1">Single-pass membrane protein</topology>
    </subcellularLocation>
</comment>
<dbReference type="SUPFAM" id="SSF52058">
    <property type="entry name" value="L domain-like"/>
    <property type="match status" value="1"/>
</dbReference>
<dbReference type="AlphaFoldDB" id="A0A8K0E2R8"/>
<evidence type="ECO:0000256" key="3">
    <source>
        <dbReference type="ARBA" id="ARBA00022614"/>
    </source>
</evidence>
<dbReference type="Gene3D" id="3.80.10.10">
    <property type="entry name" value="Ribonuclease Inhibitor"/>
    <property type="match status" value="1"/>
</dbReference>
<organism evidence="10 11">
    <name type="scientific">Rhamnella rubrinervis</name>
    <dbReference type="NCBI Taxonomy" id="2594499"/>
    <lineage>
        <taxon>Eukaryota</taxon>
        <taxon>Viridiplantae</taxon>
        <taxon>Streptophyta</taxon>
        <taxon>Embryophyta</taxon>
        <taxon>Tracheophyta</taxon>
        <taxon>Spermatophyta</taxon>
        <taxon>Magnoliopsida</taxon>
        <taxon>eudicotyledons</taxon>
        <taxon>Gunneridae</taxon>
        <taxon>Pentapetalae</taxon>
        <taxon>rosids</taxon>
        <taxon>fabids</taxon>
        <taxon>Rosales</taxon>
        <taxon>Rhamnaceae</taxon>
        <taxon>rhamnoid group</taxon>
        <taxon>Rhamneae</taxon>
        <taxon>Rhamnella</taxon>
    </lineage>
</organism>
<keyword evidence="7" id="KW-0472">Membrane</keyword>
<dbReference type="Pfam" id="PF00560">
    <property type="entry name" value="LRR_1"/>
    <property type="match status" value="1"/>
</dbReference>
<keyword evidence="5" id="KW-0677">Repeat</keyword>
<dbReference type="SMART" id="SM00220">
    <property type="entry name" value="S_TKc"/>
    <property type="match status" value="1"/>
</dbReference>
<comment type="caution">
    <text evidence="10">The sequence shown here is derived from an EMBL/GenBank/DDBJ whole genome shotgun (WGS) entry which is preliminary data.</text>
</comment>
<dbReference type="PROSITE" id="PS50011">
    <property type="entry name" value="PROTEIN_KINASE_DOM"/>
    <property type="match status" value="1"/>
</dbReference>
<dbReference type="InterPro" id="IPR051809">
    <property type="entry name" value="Plant_receptor-like_S/T_kinase"/>
</dbReference>
<comment type="similarity">
    <text evidence="2">Belongs to the RLP family.</text>
</comment>
<dbReference type="GO" id="GO:0004672">
    <property type="term" value="F:protein kinase activity"/>
    <property type="evidence" value="ECO:0007669"/>
    <property type="project" value="InterPro"/>
</dbReference>
<evidence type="ECO:0000256" key="8">
    <source>
        <dbReference type="ARBA" id="ARBA00023180"/>
    </source>
</evidence>
<dbReference type="EMBL" id="VOIH02000009">
    <property type="protein sequence ID" value="KAF3438484.1"/>
    <property type="molecule type" value="Genomic_DNA"/>
</dbReference>
<feature type="domain" description="Protein kinase" evidence="9">
    <location>
        <begin position="124"/>
        <end position="378"/>
    </location>
</feature>
<dbReference type="PANTHER" id="PTHR27008:SF499">
    <property type="entry name" value="OS06G0581500 PROTEIN"/>
    <property type="match status" value="1"/>
</dbReference>
<dbReference type="GO" id="GO:0016020">
    <property type="term" value="C:membrane"/>
    <property type="evidence" value="ECO:0007669"/>
    <property type="project" value="UniProtKB-SubCell"/>
</dbReference>
<dbReference type="InterPro" id="IPR001611">
    <property type="entry name" value="Leu-rich_rpt"/>
</dbReference>
<dbReference type="PROSITE" id="PS00108">
    <property type="entry name" value="PROTEIN_KINASE_ST"/>
    <property type="match status" value="1"/>
</dbReference>
<dbReference type="GO" id="GO:0005524">
    <property type="term" value="F:ATP binding"/>
    <property type="evidence" value="ECO:0007669"/>
    <property type="project" value="InterPro"/>
</dbReference>
<dbReference type="InterPro" id="IPR008271">
    <property type="entry name" value="Ser/Thr_kinase_AS"/>
</dbReference>
<dbReference type="PANTHER" id="PTHR27008">
    <property type="entry name" value="OS04G0122200 PROTEIN"/>
    <property type="match status" value="1"/>
</dbReference>
<dbReference type="Proteomes" id="UP000796880">
    <property type="component" value="Unassembled WGS sequence"/>
</dbReference>
<keyword evidence="8" id="KW-0325">Glycoprotein</keyword>
<proteinExistence type="inferred from homology"/>
<dbReference type="OrthoDB" id="676979at2759"/>
<evidence type="ECO:0000259" key="9">
    <source>
        <dbReference type="PROSITE" id="PS50011"/>
    </source>
</evidence>
<evidence type="ECO:0000256" key="2">
    <source>
        <dbReference type="ARBA" id="ARBA00009592"/>
    </source>
</evidence>
<dbReference type="InterPro" id="IPR001245">
    <property type="entry name" value="Ser-Thr/Tyr_kinase_cat_dom"/>
</dbReference>
<evidence type="ECO:0000256" key="6">
    <source>
        <dbReference type="ARBA" id="ARBA00022989"/>
    </source>
</evidence>
<keyword evidence="3" id="KW-0433">Leucine-rich repeat</keyword>
<dbReference type="FunFam" id="3.80.10.10:FF:000111">
    <property type="entry name" value="LRR receptor-like serine/threonine-protein kinase ERECTA"/>
    <property type="match status" value="1"/>
</dbReference>
<dbReference type="Pfam" id="PF13855">
    <property type="entry name" value="LRR_8"/>
    <property type="match status" value="1"/>
</dbReference>
<dbReference type="SUPFAM" id="SSF56112">
    <property type="entry name" value="Protein kinase-like (PK-like)"/>
    <property type="match status" value="1"/>
</dbReference>
<reference evidence="10" key="1">
    <citation type="submission" date="2020-03" db="EMBL/GenBank/DDBJ databases">
        <title>A high-quality chromosome-level genome assembly of a woody plant with both climbing and erect habits, Rhamnella rubrinervis.</title>
        <authorList>
            <person name="Lu Z."/>
            <person name="Yang Y."/>
            <person name="Zhu X."/>
            <person name="Sun Y."/>
        </authorList>
    </citation>
    <scope>NUCLEOTIDE SEQUENCE</scope>
    <source>
        <strain evidence="10">BYM</strain>
        <tissue evidence="10">Leaf</tissue>
    </source>
</reference>
<evidence type="ECO:0000256" key="1">
    <source>
        <dbReference type="ARBA" id="ARBA00004167"/>
    </source>
</evidence>
<dbReference type="InterPro" id="IPR011009">
    <property type="entry name" value="Kinase-like_dom_sf"/>
</dbReference>
<evidence type="ECO:0000256" key="5">
    <source>
        <dbReference type="ARBA" id="ARBA00022737"/>
    </source>
</evidence>
<dbReference type="Gene3D" id="1.10.510.10">
    <property type="entry name" value="Transferase(Phosphotransferase) domain 1"/>
    <property type="match status" value="1"/>
</dbReference>
<dbReference type="Pfam" id="PF07714">
    <property type="entry name" value="PK_Tyr_Ser-Thr"/>
    <property type="match status" value="1"/>
</dbReference>
<keyword evidence="11" id="KW-1185">Reference proteome</keyword>
<evidence type="ECO:0000313" key="11">
    <source>
        <dbReference type="Proteomes" id="UP000796880"/>
    </source>
</evidence>
<gene>
    <name evidence="10" type="ORF">FNV43_RR21246</name>
</gene>
<evidence type="ECO:0000256" key="4">
    <source>
        <dbReference type="ARBA" id="ARBA00022692"/>
    </source>
</evidence>
<keyword evidence="6" id="KW-1133">Transmembrane helix</keyword>
<accession>A0A8K0E2R8</accession>
<sequence>MNLNENNLSGHIPKEVMGITSLNIYLDLSGNGLTGSIPMEVGMLEHLAVLDISRNKLSGKIPESFGKCTSLIYLYLHENLLRGTIPQSLSSLRAISEIDVSSNNLSGKIPTYLEGFHLLNYLNLSFNDLEGQVPVEGVFKNKSGLSMMGNTRLCGGIPQLNLPRCPSNIYKKRKLSRRTVAVKVLNLQTSKASKSFIAECKALKSLKHRNLVKLITVCSSIDFQQNEFKALVYEYMPNGSLEEWLHPSDSINSGQEQRHLNLIQRVNIAVDVANALDYLHNLCHASLVYCDLKPTNILLDTDMTAHVGDFGLARMLQLAISHPFSSSRQANSSETSSIGIRGTIGYAAPEYGMGSEVSTFGDVYSYGILLLEMFDHRE</sequence>
<protein>
    <recommendedName>
        <fullName evidence="9">Protein kinase domain-containing protein</fullName>
    </recommendedName>
</protein>
<name>A0A8K0E2R8_9ROSA</name>
<dbReference type="InterPro" id="IPR032675">
    <property type="entry name" value="LRR_dom_sf"/>
</dbReference>
<evidence type="ECO:0000313" key="10">
    <source>
        <dbReference type="EMBL" id="KAF3438484.1"/>
    </source>
</evidence>
<evidence type="ECO:0000256" key="7">
    <source>
        <dbReference type="ARBA" id="ARBA00023136"/>
    </source>
</evidence>